<feature type="domain" description="Ferritin-like diiron" evidence="16">
    <location>
        <begin position="1"/>
        <end position="217"/>
    </location>
</feature>
<dbReference type="InterPro" id="IPR008331">
    <property type="entry name" value="Ferritin_DPS_dom"/>
</dbReference>
<reference evidence="18 19" key="1">
    <citation type="submission" date="2013-11" db="EMBL/GenBank/DDBJ databases">
        <title>The Damaraland mole rat (Fukomys damarensis) genome and evolution of African mole rats.</title>
        <authorList>
            <person name="Gladyshev V.N."/>
            <person name="Fang X."/>
        </authorList>
    </citation>
    <scope>NUCLEOTIDE SEQUENCE [LARGE SCALE GENOMIC DNA]</scope>
    <source>
        <tissue evidence="18">Liver</tissue>
    </source>
</reference>
<evidence type="ECO:0000256" key="6">
    <source>
        <dbReference type="ARBA" id="ARBA00022723"/>
    </source>
</evidence>
<evidence type="ECO:0000313" key="19">
    <source>
        <dbReference type="Proteomes" id="UP000028990"/>
    </source>
</evidence>
<dbReference type="GO" id="GO:0006826">
    <property type="term" value="P:iron ion transport"/>
    <property type="evidence" value="ECO:0007669"/>
    <property type="project" value="InterPro"/>
</dbReference>
<sequence length="228" mass="25782">MATSPFSHHHDSYQYLISHDEMFPNIYKIQETTDRLWLEVEGKKVSSTEGDTDDSLIGGNATAEGPEDKRCLDGAASWPAAAMKPSSPSQVPQNYHQDAEAATHRQSNLELHRSSIYLAESLRTEKLTELQNQRGGHIFLQDIKKPDFDDWESRLNAVECALHLEKSVHQSLLELHKLATDENDPHLCDFVELHYLDKQVKLIKQLGDHVTNLPKMGLPQVQHGRASL</sequence>
<comment type="subcellular location">
    <subcellularLocation>
        <location evidence="2">Cytoplasmic vesicle</location>
        <location evidence="2">Autophagosome</location>
    </subcellularLocation>
    <subcellularLocation>
        <location evidence="1">Lysosome</location>
    </subcellularLocation>
</comment>
<dbReference type="InterPro" id="IPR012347">
    <property type="entry name" value="Ferritin-like"/>
</dbReference>
<dbReference type="STRING" id="885580.ENSFDAP00000001632"/>
<dbReference type="InterPro" id="IPR009040">
    <property type="entry name" value="Ferritin-like_diiron"/>
</dbReference>
<dbReference type="PANTHER" id="PTHR11431">
    <property type="entry name" value="FERRITIN"/>
    <property type="match status" value="1"/>
</dbReference>
<dbReference type="GO" id="GO:0008199">
    <property type="term" value="F:ferric iron binding"/>
    <property type="evidence" value="ECO:0007669"/>
    <property type="project" value="InterPro"/>
</dbReference>
<comment type="catalytic activity">
    <reaction evidence="11">
        <text>4 Fe(2+) + O2 + 4 H(+) = 4 Fe(3+) + 2 H2O</text>
        <dbReference type="Rhea" id="RHEA:11148"/>
        <dbReference type="ChEBI" id="CHEBI:15377"/>
        <dbReference type="ChEBI" id="CHEBI:15378"/>
        <dbReference type="ChEBI" id="CHEBI:15379"/>
        <dbReference type="ChEBI" id="CHEBI:29033"/>
        <dbReference type="ChEBI" id="CHEBI:29034"/>
        <dbReference type="EC" id="1.16.3.1"/>
    </reaction>
</comment>
<evidence type="ECO:0000256" key="10">
    <source>
        <dbReference type="ARBA" id="ARBA00023329"/>
    </source>
</evidence>
<dbReference type="Pfam" id="PF00838">
    <property type="entry name" value="TCTP"/>
    <property type="match status" value="1"/>
</dbReference>
<evidence type="ECO:0000256" key="15">
    <source>
        <dbReference type="SAM" id="MobiDB-lite"/>
    </source>
</evidence>
<dbReference type="InterPro" id="IPR011323">
    <property type="entry name" value="Mss4/transl-control_tumour"/>
</dbReference>
<dbReference type="PROSITE" id="PS00204">
    <property type="entry name" value="FERRITIN_2"/>
    <property type="match status" value="1"/>
</dbReference>
<organism evidence="18 19">
    <name type="scientific">Fukomys damarensis</name>
    <name type="common">Damaraland mole rat</name>
    <name type="synonym">Cryptomys damarensis</name>
    <dbReference type="NCBI Taxonomy" id="885580"/>
    <lineage>
        <taxon>Eukaryota</taxon>
        <taxon>Metazoa</taxon>
        <taxon>Chordata</taxon>
        <taxon>Craniata</taxon>
        <taxon>Vertebrata</taxon>
        <taxon>Euteleostomi</taxon>
        <taxon>Mammalia</taxon>
        <taxon>Eutheria</taxon>
        <taxon>Euarchontoglires</taxon>
        <taxon>Glires</taxon>
        <taxon>Rodentia</taxon>
        <taxon>Hystricomorpha</taxon>
        <taxon>Bathyergidae</taxon>
        <taxon>Fukomys</taxon>
    </lineage>
</organism>
<dbReference type="GO" id="GO:0031410">
    <property type="term" value="C:cytoplasmic vesicle"/>
    <property type="evidence" value="ECO:0007669"/>
    <property type="project" value="UniProtKB-KW"/>
</dbReference>
<dbReference type="Gene3D" id="1.20.1260.10">
    <property type="match status" value="1"/>
</dbReference>
<dbReference type="InterPro" id="IPR018105">
    <property type="entry name" value="Translational_control_tumour_p"/>
</dbReference>
<dbReference type="InterPro" id="IPR014034">
    <property type="entry name" value="Ferritin_CS"/>
</dbReference>
<keyword evidence="5" id="KW-0963">Cytoplasm</keyword>
<keyword evidence="19" id="KW-1185">Reference proteome</keyword>
<dbReference type="AlphaFoldDB" id="A0A091DRU7"/>
<keyword evidence="7" id="KW-0560">Oxidoreductase</keyword>
<feature type="domain" description="TCTP" evidence="17">
    <location>
        <begin position="10"/>
        <end position="77"/>
    </location>
</feature>
<protein>
    <recommendedName>
        <fullName evidence="14">Ferritin</fullName>
    </recommendedName>
</protein>
<evidence type="ECO:0000259" key="16">
    <source>
        <dbReference type="PROSITE" id="PS50905"/>
    </source>
</evidence>
<evidence type="ECO:0000256" key="1">
    <source>
        <dbReference type="ARBA" id="ARBA00004371"/>
    </source>
</evidence>
<proteinExistence type="inferred from homology"/>
<feature type="binding site" evidence="12">
    <location>
        <position position="199"/>
    </location>
    <ligand>
        <name>Fe cation</name>
        <dbReference type="ChEBI" id="CHEBI:24875"/>
        <label>1</label>
    </ligand>
</feature>
<evidence type="ECO:0000256" key="4">
    <source>
        <dbReference type="ARBA" id="ARBA00022434"/>
    </source>
</evidence>
<dbReference type="Pfam" id="PF00210">
    <property type="entry name" value="Ferritin"/>
    <property type="match status" value="1"/>
</dbReference>
<dbReference type="EMBL" id="KN122104">
    <property type="protein sequence ID" value="KFO33173.1"/>
    <property type="molecule type" value="Genomic_DNA"/>
</dbReference>
<dbReference type="PROSITE" id="PS51797">
    <property type="entry name" value="TCTP_3"/>
    <property type="match status" value="1"/>
</dbReference>
<evidence type="ECO:0000256" key="9">
    <source>
        <dbReference type="ARBA" id="ARBA00023228"/>
    </source>
</evidence>
<dbReference type="Gene3D" id="2.170.150.10">
    <property type="entry name" value="Metal Binding Protein, Guanine Nucleotide Exchange Factor, Chain A"/>
    <property type="match status" value="1"/>
</dbReference>
<evidence type="ECO:0000256" key="13">
    <source>
        <dbReference type="PROSITE-ProRule" id="PRU01133"/>
    </source>
</evidence>
<dbReference type="FunFam" id="1.20.1260.10:FF:000024">
    <property type="entry name" value="Ferritin heavy chain"/>
    <property type="match status" value="1"/>
</dbReference>
<dbReference type="GO" id="GO:0008198">
    <property type="term" value="F:ferrous iron binding"/>
    <property type="evidence" value="ECO:0007669"/>
    <property type="project" value="TreeGrafter"/>
</dbReference>
<keyword evidence="4 14" id="KW-0409">Iron storage</keyword>
<feature type="binding site" evidence="12">
    <location>
        <position position="165"/>
    </location>
    <ligand>
        <name>Fe cation</name>
        <dbReference type="ChEBI" id="CHEBI:24875"/>
        <label>1</label>
    </ligand>
</feature>
<evidence type="ECO:0000313" key="18">
    <source>
        <dbReference type="EMBL" id="KFO33173.1"/>
    </source>
</evidence>
<keyword evidence="9" id="KW-0458">Lysosome</keyword>
<evidence type="ECO:0000256" key="2">
    <source>
        <dbReference type="ARBA" id="ARBA00004419"/>
    </source>
</evidence>
<evidence type="ECO:0000256" key="11">
    <source>
        <dbReference type="ARBA" id="ARBA00047990"/>
    </source>
</evidence>
<dbReference type="InterPro" id="IPR011057">
    <property type="entry name" value="Mss4-like_sf"/>
</dbReference>
<evidence type="ECO:0000256" key="7">
    <source>
        <dbReference type="ARBA" id="ARBA00023002"/>
    </source>
</evidence>
<gene>
    <name evidence="18" type="ORF">H920_05361</name>
</gene>
<evidence type="ECO:0000259" key="17">
    <source>
        <dbReference type="PROSITE" id="PS51797"/>
    </source>
</evidence>
<evidence type="ECO:0000256" key="5">
    <source>
        <dbReference type="ARBA" id="ARBA00022490"/>
    </source>
</evidence>
<feature type="region of interest" description="Disordered" evidence="15">
    <location>
        <begin position="44"/>
        <end position="106"/>
    </location>
</feature>
<dbReference type="Proteomes" id="UP000028990">
    <property type="component" value="Unassembled WGS sequence"/>
</dbReference>
<accession>A0A091DRU7</accession>
<evidence type="ECO:0000256" key="8">
    <source>
        <dbReference type="ARBA" id="ARBA00023004"/>
    </source>
</evidence>
<dbReference type="PANTHER" id="PTHR11431:SF37">
    <property type="entry name" value="FERRITIN HEAVY CHAIN"/>
    <property type="match status" value="1"/>
</dbReference>
<dbReference type="InterPro" id="IPR001519">
    <property type="entry name" value="Ferritin"/>
</dbReference>
<dbReference type="CDD" id="cd01056">
    <property type="entry name" value="Euk_Ferritin"/>
    <property type="match status" value="1"/>
</dbReference>
<comment type="function">
    <text evidence="14">Stores iron in a soluble, non-toxic, readily available form. Important for iron homeostasis. Iron is taken up in the ferrous form and deposited as ferric hydroxides after oxidation.</text>
</comment>
<dbReference type="GO" id="GO:0004322">
    <property type="term" value="F:ferroxidase activity"/>
    <property type="evidence" value="ECO:0007669"/>
    <property type="project" value="UniProtKB-EC"/>
</dbReference>
<evidence type="ECO:0000256" key="14">
    <source>
        <dbReference type="RuleBase" id="RU361145"/>
    </source>
</evidence>
<comment type="similarity">
    <text evidence="3 14">Belongs to the ferritin family.</text>
</comment>
<dbReference type="SUPFAM" id="SSF51316">
    <property type="entry name" value="Mss4-like"/>
    <property type="match status" value="1"/>
</dbReference>
<dbReference type="GO" id="GO:0005764">
    <property type="term" value="C:lysosome"/>
    <property type="evidence" value="ECO:0007669"/>
    <property type="project" value="UniProtKB-SubCell"/>
</dbReference>
<keyword evidence="10" id="KW-0968">Cytoplasmic vesicle</keyword>
<evidence type="ECO:0000256" key="3">
    <source>
        <dbReference type="ARBA" id="ARBA00007513"/>
    </source>
</evidence>
<dbReference type="GO" id="GO:0005776">
    <property type="term" value="C:autophagosome"/>
    <property type="evidence" value="ECO:0007669"/>
    <property type="project" value="UniProtKB-SubCell"/>
</dbReference>
<keyword evidence="8 12" id="KW-0408">Iron</keyword>
<feature type="compositionally biased region" description="Polar residues" evidence="15">
    <location>
        <begin position="86"/>
        <end position="96"/>
    </location>
</feature>
<dbReference type="SUPFAM" id="SSF47240">
    <property type="entry name" value="Ferritin-like"/>
    <property type="match status" value="1"/>
</dbReference>
<comment type="similarity">
    <text evidence="13">Belongs to the TCTP family.</text>
</comment>
<name>A0A091DRU7_FUKDA</name>
<evidence type="ECO:0000256" key="12">
    <source>
        <dbReference type="PIRSR" id="PIRSR601519-1"/>
    </source>
</evidence>
<dbReference type="InterPro" id="IPR034737">
    <property type="entry name" value="TCTP"/>
</dbReference>
<keyword evidence="6 12" id="KW-0479">Metal-binding</keyword>
<dbReference type="InterPro" id="IPR009078">
    <property type="entry name" value="Ferritin-like_SF"/>
</dbReference>
<dbReference type="GO" id="GO:0006879">
    <property type="term" value="P:intracellular iron ion homeostasis"/>
    <property type="evidence" value="ECO:0007669"/>
    <property type="project" value="UniProtKB-KW"/>
</dbReference>
<dbReference type="PROSITE" id="PS50905">
    <property type="entry name" value="FERRITIN_LIKE"/>
    <property type="match status" value="1"/>
</dbReference>